<dbReference type="InterPro" id="IPR040442">
    <property type="entry name" value="Pyrv_kinase-like_dom_sf"/>
</dbReference>
<dbReference type="GO" id="GO:0004743">
    <property type="term" value="F:pyruvate kinase activity"/>
    <property type="evidence" value="ECO:0007669"/>
    <property type="project" value="InterPro"/>
</dbReference>
<sequence length="636" mass="72741">MEEIKSETIEEITEKLCQTLNCSSLANDLERVKHAREILAKMQQNEILEQLGREGDTGTINNQGGMFQPKARLPQEAAPNGENNENPSLQQSLEDEIPEELEAMEDELSNDSSHDTWQGFFNDFEIIDEDAFAFGNANKQCIEISHDDSDSMLESHLRAGVRCFAIDLFKGTQLQNQILIYKLHEKELKISRQFGFPVTASLLAMLSPRCQYTGMFEPCEGIHQLQKNEVITLTSDRQYSTKCCREKIYVNARFVIENCQVDDFVLVGPSLQLQIISKDAGDLQCRVMQSGSVASRTPVRFPNRGYRYNISLEEIEDIVFAREVGINVIVSYIPGTLDYLEDLKKVMNLLKCQNLRLYARVVINDFKNVCFEEVKWVAHEYGGFVFDFIEQQKKVESQDHECQPFQSNKLNLTPTAVLLAKKIFDLQKPLIMKPELIANWQLIPLDCNLPEVFYYPDKYMFMSKQTPTTLHFGMRQMAISSGLSKSKLYCDEGLTESDILAKACVTASLESEAVAILVCSIIPDMAIKLSHFRPKATIFFISSTKSIADYISMYHNIVHLHFSTTGDCAYMEYITKAFMFGLLYMKSRKLLPSDKNVVLVYSSNPDTHWPDKYVFYNFEEKDFGNLNYKLNNILNS</sequence>
<dbReference type="OrthoDB" id="8050074at2759"/>
<dbReference type="Proteomes" id="UP000095300">
    <property type="component" value="Unassembled WGS sequence"/>
</dbReference>
<dbReference type="STRING" id="35570.A0A1I8NLJ8"/>
<dbReference type="GO" id="GO:0030955">
    <property type="term" value="F:potassium ion binding"/>
    <property type="evidence" value="ECO:0007669"/>
    <property type="project" value="InterPro"/>
</dbReference>
<evidence type="ECO:0000313" key="7">
    <source>
        <dbReference type="Proteomes" id="UP000095300"/>
    </source>
</evidence>
<dbReference type="InterPro" id="IPR015793">
    <property type="entry name" value="Pyrv_Knase_brl"/>
</dbReference>
<dbReference type="InterPro" id="IPR001697">
    <property type="entry name" value="Pyr_Knase"/>
</dbReference>
<dbReference type="Pfam" id="PF00224">
    <property type="entry name" value="PK"/>
    <property type="match status" value="1"/>
</dbReference>
<comment type="cofactor">
    <cofactor evidence="1">
        <name>K(+)</name>
        <dbReference type="ChEBI" id="CHEBI:29103"/>
    </cofactor>
</comment>
<keyword evidence="2" id="KW-0808">Transferase</keyword>
<dbReference type="Gene3D" id="3.20.20.60">
    <property type="entry name" value="Phosphoenolpyruvate-binding domains"/>
    <property type="match status" value="1"/>
</dbReference>
<dbReference type="InterPro" id="IPR015806">
    <property type="entry name" value="Pyrv_Knase_insert_dom_sf"/>
</dbReference>
<gene>
    <name evidence="6" type="primary">106087041</name>
</gene>
<dbReference type="PANTHER" id="PTHR11817">
    <property type="entry name" value="PYRUVATE KINASE"/>
    <property type="match status" value="1"/>
</dbReference>
<name>A0A1I8NLJ8_STOCA</name>
<evidence type="ECO:0000256" key="1">
    <source>
        <dbReference type="ARBA" id="ARBA00001958"/>
    </source>
</evidence>
<dbReference type="InterPro" id="IPR036918">
    <property type="entry name" value="Pyrv_Knase_C_sf"/>
</dbReference>
<proteinExistence type="predicted"/>
<dbReference type="VEuPathDB" id="VectorBase:SCAU000062"/>
<dbReference type="EnsemblMetazoa" id="SCAU000062-RA">
    <property type="protein sequence ID" value="SCAU000062-PA"/>
    <property type="gene ID" value="SCAU000062"/>
</dbReference>
<feature type="domain" description="Pyruvate kinase barrel" evidence="5">
    <location>
        <begin position="148"/>
        <end position="349"/>
    </location>
</feature>
<dbReference type="GO" id="GO:0000287">
    <property type="term" value="F:magnesium ion binding"/>
    <property type="evidence" value="ECO:0007669"/>
    <property type="project" value="InterPro"/>
</dbReference>
<keyword evidence="4" id="KW-0460">Magnesium</keyword>
<dbReference type="Gene3D" id="3.40.1380.20">
    <property type="entry name" value="Pyruvate kinase, C-terminal domain"/>
    <property type="match status" value="1"/>
</dbReference>
<dbReference type="AlphaFoldDB" id="A0A1I8NLJ8"/>
<organism evidence="6 7">
    <name type="scientific">Stomoxys calcitrans</name>
    <name type="common">Stable fly</name>
    <name type="synonym">Conops calcitrans</name>
    <dbReference type="NCBI Taxonomy" id="35570"/>
    <lineage>
        <taxon>Eukaryota</taxon>
        <taxon>Metazoa</taxon>
        <taxon>Ecdysozoa</taxon>
        <taxon>Arthropoda</taxon>
        <taxon>Hexapoda</taxon>
        <taxon>Insecta</taxon>
        <taxon>Pterygota</taxon>
        <taxon>Neoptera</taxon>
        <taxon>Endopterygota</taxon>
        <taxon>Diptera</taxon>
        <taxon>Brachycera</taxon>
        <taxon>Muscomorpha</taxon>
        <taxon>Muscoidea</taxon>
        <taxon>Muscidae</taxon>
        <taxon>Stomoxys</taxon>
    </lineage>
</organism>
<dbReference type="KEGG" id="scac:106087041"/>
<dbReference type="SUPFAM" id="SSF50800">
    <property type="entry name" value="PK beta-barrel domain-like"/>
    <property type="match status" value="1"/>
</dbReference>
<dbReference type="Gene3D" id="2.40.33.10">
    <property type="entry name" value="PK beta-barrel domain-like"/>
    <property type="match status" value="1"/>
</dbReference>
<protein>
    <recommendedName>
        <fullName evidence="5">Pyruvate kinase barrel domain-containing protein</fullName>
    </recommendedName>
</protein>
<evidence type="ECO:0000256" key="3">
    <source>
        <dbReference type="ARBA" id="ARBA00022723"/>
    </source>
</evidence>
<evidence type="ECO:0000313" key="6">
    <source>
        <dbReference type="EnsemblMetazoa" id="SCAU000062-PA"/>
    </source>
</evidence>
<reference evidence="6" key="1">
    <citation type="submission" date="2020-05" db="UniProtKB">
        <authorList>
            <consortium name="EnsemblMetazoa"/>
        </authorList>
    </citation>
    <scope>IDENTIFICATION</scope>
    <source>
        <strain evidence="6">USDA</strain>
    </source>
</reference>
<dbReference type="InterPro" id="IPR011037">
    <property type="entry name" value="Pyrv_Knase-like_insert_dom_sf"/>
</dbReference>
<dbReference type="SUPFAM" id="SSF52935">
    <property type="entry name" value="PK C-terminal domain-like"/>
    <property type="match status" value="1"/>
</dbReference>
<keyword evidence="7" id="KW-1185">Reference proteome</keyword>
<evidence type="ECO:0000256" key="2">
    <source>
        <dbReference type="ARBA" id="ARBA00022679"/>
    </source>
</evidence>
<keyword evidence="3" id="KW-0479">Metal-binding</keyword>
<evidence type="ECO:0000256" key="4">
    <source>
        <dbReference type="ARBA" id="ARBA00022842"/>
    </source>
</evidence>
<accession>A0A1I8NLJ8</accession>
<evidence type="ECO:0000259" key="5">
    <source>
        <dbReference type="Pfam" id="PF00224"/>
    </source>
</evidence>